<keyword evidence="8" id="KW-0539">Nucleus</keyword>
<dbReference type="FunCoup" id="G8YJ42">
    <property type="interactions" value="58"/>
</dbReference>
<dbReference type="PANTHER" id="PTHR31571">
    <property type="entry name" value="ALTERED INHERITANCE OF MITOCHONDRIA PROTEIN 6"/>
    <property type="match status" value="1"/>
</dbReference>
<proteinExistence type="predicted"/>
<evidence type="ECO:0000256" key="7">
    <source>
        <dbReference type="ARBA" id="ARBA00023163"/>
    </source>
</evidence>
<keyword evidence="5" id="KW-0007">Acetylation</keyword>
<sequence>MSTLVESLSNVLPEGAYDLLCFESSPFECKNLINSSSQAKETPVRTIKVKHFISLLKSGLPLVGIEIYQYLSIFESHVQRYVFVSKVDTTGFSPKGLRIGKIMQVIVKYFITLDVKRYGTGVKPRKSSSEEPDENEQNYTIFKLKSSIRRLQNDPSYFNIISKYKNFNAPSGDTITFNLPQNVQTSISLFTRAEPQYLYPNSAKNSGKHVIDGNVLLNWWVATIDKALPAGSTNWDCKLIVPGSDFISTTKRLPRSTDSVSWSIGSIFDTDQNSLAIHQIPLFPDDPKGRFLEHLVVENRYKQVYLKDFWEELGFRQEFRLGNVVGIIGCREKGFNDSHGTHSSHEAITMSLKGYKKIMQLIKGVDYSNISDVRGSYQEGLQVAMEEVGIKSNFYRRIYGRLKEDKPRSEPVSTQKSHVGNSTASPATVNDLSGLVKRRKAK</sequence>
<keyword evidence="4" id="KW-0227">DNA damage</keyword>
<comment type="catalytic activity">
    <reaction evidence="9">
        <text>L-lysyl-[histone] + acetyl-CoA = N(6)-acetyl-L-lysyl-[histone] + CoA + H(+)</text>
        <dbReference type="Rhea" id="RHEA:21992"/>
        <dbReference type="Rhea" id="RHEA-COMP:9845"/>
        <dbReference type="Rhea" id="RHEA-COMP:11338"/>
        <dbReference type="ChEBI" id="CHEBI:15378"/>
        <dbReference type="ChEBI" id="CHEBI:29969"/>
        <dbReference type="ChEBI" id="CHEBI:57287"/>
        <dbReference type="ChEBI" id="CHEBI:57288"/>
        <dbReference type="ChEBI" id="CHEBI:61930"/>
        <dbReference type="EC" id="2.3.1.48"/>
    </reaction>
    <physiologicalReaction direction="left-to-right" evidence="9">
        <dbReference type="Rhea" id="RHEA:21993"/>
    </physiologicalReaction>
</comment>
<evidence type="ECO:0000313" key="12">
    <source>
        <dbReference type="EMBL" id="CCE81102.1"/>
    </source>
</evidence>
<evidence type="ECO:0000256" key="1">
    <source>
        <dbReference type="ARBA" id="ARBA00004123"/>
    </source>
</evidence>
<gene>
    <name evidence="11" type="primary">Piso0_003453</name>
    <name evidence="11" type="ORF">GNLVRS01_PISO0G12656g</name>
    <name evidence="12" type="ORF">GNLVRS01_PISO0H12657g</name>
</gene>
<evidence type="ECO:0000256" key="9">
    <source>
        <dbReference type="ARBA" id="ARBA00048940"/>
    </source>
</evidence>
<keyword evidence="7" id="KW-0804">Transcription</keyword>
<evidence type="ECO:0000256" key="5">
    <source>
        <dbReference type="ARBA" id="ARBA00022990"/>
    </source>
</evidence>
<dbReference type="Pfam" id="PF08214">
    <property type="entry name" value="HAT_KAT11"/>
    <property type="match status" value="1"/>
</dbReference>
<dbReference type="Proteomes" id="UP000005222">
    <property type="component" value="Chromosome G"/>
</dbReference>
<dbReference type="GO" id="GO:0006355">
    <property type="term" value="P:regulation of DNA-templated transcription"/>
    <property type="evidence" value="ECO:0007669"/>
    <property type="project" value="InterPro"/>
</dbReference>
<dbReference type="eggNOG" id="KOG4534">
    <property type="taxonomic scope" value="Eukaryota"/>
</dbReference>
<evidence type="ECO:0000256" key="3">
    <source>
        <dbReference type="ARBA" id="ARBA00022679"/>
    </source>
</evidence>
<feature type="region of interest" description="Disordered" evidence="10">
    <location>
        <begin position="405"/>
        <end position="442"/>
    </location>
</feature>
<evidence type="ECO:0000256" key="8">
    <source>
        <dbReference type="ARBA" id="ARBA00023242"/>
    </source>
</evidence>
<evidence type="ECO:0000256" key="6">
    <source>
        <dbReference type="ARBA" id="ARBA00023015"/>
    </source>
</evidence>
<evidence type="ECO:0000313" key="13">
    <source>
        <dbReference type="Proteomes" id="UP000005222"/>
    </source>
</evidence>
<feature type="compositionally biased region" description="Polar residues" evidence="10">
    <location>
        <begin position="411"/>
        <end position="431"/>
    </location>
</feature>
<dbReference type="AlphaFoldDB" id="G8YJ42"/>
<evidence type="ECO:0000313" key="11">
    <source>
        <dbReference type="EMBL" id="CCE80337.1"/>
    </source>
</evidence>
<keyword evidence="6" id="KW-0805">Transcription regulation</keyword>
<dbReference type="EC" id="2.3.1.48" evidence="2"/>
<accession>G8YJ42</accession>
<evidence type="ECO:0000256" key="2">
    <source>
        <dbReference type="ARBA" id="ARBA00013184"/>
    </source>
</evidence>
<dbReference type="Proteomes" id="UP000005222">
    <property type="component" value="Chromosome H"/>
</dbReference>
<evidence type="ECO:0000256" key="10">
    <source>
        <dbReference type="SAM" id="MobiDB-lite"/>
    </source>
</evidence>
<dbReference type="HOGENOM" id="CLU_050421_0_0_1"/>
<keyword evidence="13" id="KW-1185">Reference proteome</keyword>
<organism evidence="11 13">
    <name type="scientific">Pichia sorbitophila (strain ATCC MYA-4447 / BCRC 22081 / CBS 7064 / NBRC 10061 / NRRL Y-12695)</name>
    <name type="common">Hybrid yeast</name>
    <dbReference type="NCBI Taxonomy" id="559304"/>
    <lineage>
        <taxon>Eukaryota</taxon>
        <taxon>Fungi</taxon>
        <taxon>Dikarya</taxon>
        <taxon>Ascomycota</taxon>
        <taxon>Saccharomycotina</taxon>
        <taxon>Pichiomycetes</taxon>
        <taxon>Debaryomycetaceae</taxon>
        <taxon>Millerozyma</taxon>
    </lineage>
</organism>
<dbReference type="InterPro" id="IPR013178">
    <property type="entry name" value="Histone_AcTrfase_Rtt109/CBP"/>
</dbReference>
<dbReference type="PANTHER" id="PTHR31571:SF2">
    <property type="entry name" value="HISTONE ACETYLTRANSFERASE RTT109"/>
    <property type="match status" value="1"/>
</dbReference>
<dbReference type="EMBL" id="FO082053">
    <property type="protein sequence ID" value="CCE80337.1"/>
    <property type="molecule type" value="Genomic_DNA"/>
</dbReference>
<evidence type="ECO:0000256" key="4">
    <source>
        <dbReference type="ARBA" id="ARBA00022763"/>
    </source>
</evidence>
<reference evidence="13" key="2">
    <citation type="journal article" date="2012" name="G3 (Bethesda)">
        <title>Pichia sorbitophila, an interspecies yeast hybrid reveals early steps of genome resolution following polyploidization.</title>
        <authorList>
            <person name="Leh Louis V."/>
            <person name="Despons L."/>
            <person name="Friedrich A."/>
            <person name="Martin T."/>
            <person name="Durrens P."/>
            <person name="Casaregola S."/>
            <person name="Neuveglise C."/>
            <person name="Fairhead C."/>
            <person name="Marck C."/>
            <person name="Cruz J.A."/>
            <person name="Straub M.L."/>
            <person name="Kugler V."/>
            <person name="Sacerdot C."/>
            <person name="Uzunov Z."/>
            <person name="Thierry A."/>
            <person name="Weiss S."/>
            <person name="Bleykasten C."/>
            <person name="De Montigny J."/>
            <person name="Jacques N."/>
            <person name="Jung P."/>
            <person name="Lemaire M."/>
            <person name="Mallet S."/>
            <person name="Morel G."/>
            <person name="Richard G.F."/>
            <person name="Sarkar A."/>
            <person name="Savel G."/>
            <person name="Schacherer J."/>
            <person name="Seret M.L."/>
            <person name="Talla E."/>
            <person name="Samson G."/>
            <person name="Jubin C."/>
            <person name="Poulain J."/>
            <person name="Vacherie B."/>
            <person name="Barbe V."/>
            <person name="Pelletier E."/>
            <person name="Sherman D.J."/>
            <person name="Westhof E."/>
            <person name="Weissenbach J."/>
            <person name="Baret P.V."/>
            <person name="Wincker P."/>
            <person name="Gaillardin C."/>
            <person name="Dujon B."/>
            <person name="Souciet J.L."/>
        </authorList>
    </citation>
    <scope>NUCLEOTIDE SEQUENCE [LARGE SCALE GENOMIC DNA]</scope>
    <source>
        <strain evidence="13">ATCC MYA-4447 / BCRC 22081 / CBS 7064 / NBRC 10061 / NRRL Y-12695</strain>
    </source>
</reference>
<dbReference type="GO" id="GO:0005634">
    <property type="term" value="C:nucleus"/>
    <property type="evidence" value="ECO:0007669"/>
    <property type="project" value="UniProtKB-SubCell"/>
</dbReference>
<dbReference type="InterPro" id="IPR016849">
    <property type="entry name" value="Rtt109"/>
</dbReference>
<reference evidence="11" key="1">
    <citation type="submission" date="2011-10" db="EMBL/GenBank/DDBJ databases">
        <authorList>
            <person name="Genoscope - CEA"/>
        </authorList>
    </citation>
    <scope>NUCLEOTIDE SEQUENCE</scope>
</reference>
<dbReference type="GO" id="GO:0006974">
    <property type="term" value="P:DNA damage response"/>
    <property type="evidence" value="ECO:0007669"/>
    <property type="project" value="UniProtKB-KW"/>
</dbReference>
<dbReference type="PROSITE" id="PS51728">
    <property type="entry name" value="RTT109_HAT"/>
    <property type="match status" value="1"/>
</dbReference>
<dbReference type="SMART" id="SM01250">
    <property type="entry name" value="KAT11"/>
    <property type="match status" value="1"/>
</dbReference>
<dbReference type="InParanoid" id="G8YJ42"/>
<name>G8YJ42_PICSO</name>
<dbReference type="GO" id="GO:0032931">
    <property type="term" value="F:histone H3K56 acetyltransferase activity"/>
    <property type="evidence" value="ECO:0007669"/>
    <property type="project" value="TreeGrafter"/>
</dbReference>
<dbReference type="EMBL" id="FO082052">
    <property type="protein sequence ID" value="CCE81102.1"/>
    <property type="molecule type" value="Genomic_DNA"/>
</dbReference>
<dbReference type="STRING" id="559304.G8YJ42"/>
<protein>
    <recommendedName>
        <fullName evidence="2">histone acetyltransferase</fullName>
        <ecNumber evidence="2">2.3.1.48</ecNumber>
    </recommendedName>
</protein>
<dbReference type="InterPro" id="IPR051236">
    <property type="entry name" value="HAT_RTT109-like"/>
</dbReference>
<keyword evidence="3" id="KW-0808">Transferase</keyword>
<dbReference type="OrthoDB" id="3361892at2759"/>
<comment type="subcellular location">
    <subcellularLocation>
        <location evidence="1">Nucleus</location>
    </subcellularLocation>
</comment>